<protein>
    <submittedName>
        <fullName evidence="1">Uncharacterized protein</fullName>
    </submittedName>
</protein>
<name>B4W4M6_9CYAN</name>
<dbReference type="AlphaFoldDB" id="B4W4M6"/>
<dbReference type="STRING" id="118168.MC7420_142"/>
<dbReference type="HOGENOM" id="CLU_3166791_0_0_3"/>
<accession>B4W4M6</accession>
<organism evidence="1 2">
    <name type="scientific">Coleofasciculus chthonoplastes PCC 7420</name>
    <dbReference type="NCBI Taxonomy" id="118168"/>
    <lineage>
        <taxon>Bacteria</taxon>
        <taxon>Bacillati</taxon>
        <taxon>Cyanobacteriota</taxon>
        <taxon>Cyanophyceae</taxon>
        <taxon>Coleofasciculales</taxon>
        <taxon>Coleofasciculaceae</taxon>
        <taxon>Coleofasciculus</taxon>
    </lineage>
</organism>
<sequence>MAALVLVWWRSQDVDLQDKVAIASFYQFIWKLFFLEYLMFPTACLLA</sequence>
<evidence type="ECO:0000313" key="1">
    <source>
        <dbReference type="EMBL" id="EDX70853.1"/>
    </source>
</evidence>
<keyword evidence="2" id="KW-1185">Reference proteome</keyword>
<gene>
    <name evidence="1" type="ORF">MC7420_142</name>
</gene>
<evidence type="ECO:0000313" key="2">
    <source>
        <dbReference type="Proteomes" id="UP000003835"/>
    </source>
</evidence>
<reference evidence="1 2" key="1">
    <citation type="submission" date="2008-07" db="EMBL/GenBank/DDBJ databases">
        <authorList>
            <person name="Tandeau de Marsac N."/>
            <person name="Ferriera S."/>
            <person name="Johnson J."/>
            <person name="Kravitz S."/>
            <person name="Beeson K."/>
            <person name="Sutton G."/>
            <person name="Rogers Y.-H."/>
            <person name="Friedman R."/>
            <person name="Frazier M."/>
            <person name="Venter J.C."/>
        </authorList>
    </citation>
    <scope>NUCLEOTIDE SEQUENCE [LARGE SCALE GENOMIC DNA]</scope>
    <source>
        <strain evidence="1 2">PCC 7420</strain>
    </source>
</reference>
<dbReference type="Proteomes" id="UP000003835">
    <property type="component" value="Unassembled WGS sequence"/>
</dbReference>
<dbReference type="EMBL" id="DS989880">
    <property type="protein sequence ID" value="EDX70853.1"/>
    <property type="molecule type" value="Genomic_DNA"/>
</dbReference>
<dbReference type="eggNOG" id="COG0382">
    <property type="taxonomic scope" value="Bacteria"/>
</dbReference>
<proteinExistence type="predicted"/>